<gene>
    <name evidence="2" type="ORF">ACFPMF_07215</name>
</gene>
<name>A0ABW0I8U4_9BACT</name>
<dbReference type="EMBL" id="JBHSMA010000001">
    <property type="protein sequence ID" value="MFC5409088.1"/>
    <property type="molecule type" value="Genomic_DNA"/>
</dbReference>
<keyword evidence="3" id="KW-1185">Reference proteome</keyword>
<dbReference type="RefSeq" id="WP_379842685.1">
    <property type="nucleotide sequence ID" value="NZ_JBHSMA010000001.1"/>
</dbReference>
<organism evidence="2 3">
    <name type="scientific">Larkinella bovis</name>
    <dbReference type="NCBI Taxonomy" id="683041"/>
    <lineage>
        <taxon>Bacteria</taxon>
        <taxon>Pseudomonadati</taxon>
        <taxon>Bacteroidota</taxon>
        <taxon>Cytophagia</taxon>
        <taxon>Cytophagales</taxon>
        <taxon>Spirosomataceae</taxon>
        <taxon>Larkinella</taxon>
    </lineage>
</organism>
<feature type="compositionally biased region" description="Acidic residues" evidence="1">
    <location>
        <begin position="36"/>
        <end position="49"/>
    </location>
</feature>
<evidence type="ECO:0000313" key="3">
    <source>
        <dbReference type="Proteomes" id="UP001596106"/>
    </source>
</evidence>
<proteinExistence type="predicted"/>
<evidence type="ECO:0000256" key="1">
    <source>
        <dbReference type="SAM" id="MobiDB-lite"/>
    </source>
</evidence>
<feature type="region of interest" description="Disordered" evidence="1">
    <location>
        <begin position="1"/>
        <end position="68"/>
    </location>
</feature>
<protein>
    <submittedName>
        <fullName evidence="2">Uncharacterized protein</fullName>
    </submittedName>
</protein>
<evidence type="ECO:0000313" key="2">
    <source>
        <dbReference type="EMBL" id="MFC5409088.1"/>
    </source>
</evidence>
<reference evidence="3" key="1">
    <citation type="journal article" date="2019" name="Int. J. Syst. Evol. Microbiol.">
        <title>The Global Catalogue of Microorganisms (GCM) 10K type strain sequencing project: providing services to taxonomists for standard genome sequencing and annotation.</title>
        <authorList>
            <consortium name="The Broad Institute Genomics Platform"/>
            <consortium name="The Broad Institute Genome Sequencing Center for Infectious Disease"/>
            <person name="Wu L."/>
            <person name="Ma J."/>
        </authorList>
    </citation>
    <scope>NUCLEOTIDE SEQUENCE [LARGE SCALE GENOMIC DNA]</scope>
    <source>
        <strain evidence="3">CCUG 55250</strain>
    </source>
</reference>
<sequence>MNLQPETEEERHQDAIGQETKPEWLNPPDAPREDKDDSLEPDEGTDGDNTEPGTGVSIGYAGSHASAV</sequence>
<dbReference type="Proteomes" id="UP001596106">
    <property type="component" value="Unassembled WGS sequence"/>
</dbReference>
<accession>A0ABW0I8U4</accession>
<comment type="caution">
    <text evidence="2">The sequence shown here is derived from an EMBL/GenBank/DDBJ whole genome shotgun (WGS) entry which is preliminary data.</text>
</comment>